<evidence type="ECO:0000256" key="2">
    <source>
        <dbReference type="ARBA" id="ARBA00022840"/>
    </source>
</evidence>
<gene>
    <name evidence="4" type="ORF">CWI75_17405</name>
</gene>
<sequence length="363" mass="40308">MIKHHPGLVRDFLIQEVLLQPRQPSPQLLPWALAALGLSATTNATLVPVAGDASNRRYFRLQGPASVVIVVEAPPTTEKNHEFLKVRELLAGARVRVPALLAADLDRGYMLLEDLGDSLLLPLLTPALADDYYGQALAVLRQLALVDITHTNLPVYDNALLAEEFSRFPEWFLERLLGLVISNEERKLLDEVAGLLIGSALAQPQVLVHRDFHSRNLMCVDEQTLAVIDFQDAVLGPVTYDAVSLLRDCYIGWPRARVEAWALAHRDALQVSGVIPAVDDVTFLCWFDLMGLQRHLKVLGTFARLYLRDGKAGYLADLPLTISHITGVLEARAQDGVALDGFRRWFDRRVLPVVAQQAWSKAP</sequence>
<dbReference type="EMBL" id="PKLZ01000017">
    <property type="protein sequence ID" value="PLW81060.1"/>
    <property type="molecule type" value="Genomic_DNA"/>
</dbReference>
<dbReference type="GO" id="GO:0005524">
    <property type="term" value="F:ATP binding"/>
    <property type="evidence" value="ECO:0007669"/>
    <property type="project" value="UniProtKB-KW"/>
</dbReference>
<dbReference type="PANTHER" id="PTHR33540">
    <property type="entry name" value="TRNA THREONYLCARBAMOYLADENOSINE BIOSYNTHESIS PROTEIN TSAE"/>
    <property type="match status" value="1"/>
</dbReference>
<comment type="caution">
    <text evidence="4">The sequence shown here is derived from an EMBL/GenBank/DDBJ whole genome shotgun (WGS) entry which is preliminary data.</text>
</comment>
<organism evidence="4 5">
    <name type="scientific">Kineobactrum sediminis</name>
    <dbReference type="NCBI Taxonomy" id="1905677"/>
    <lineage>
        <taxon>Bacteria</taxon>
        <taxon>Pseudomonadati</taxon>
        <taxon>Pseudomonadota</taxon>
        <taxon>Gammaproteobacteria</taxon>
        <taxon>Cellvibrionales</taxon>
        <taxon>Halieaceae</taxon>
        <taxon>Kineobactrum</taxon>
    </lineage>
</organism>
<dbReference type="Pfam" id="PF01636">
    <property type="entry name" value="APH"/>
    <property type="match status" value="1"/>
</dbReference>
<dbReference type="PANTHER" id="PTHR33540:SF1">
    <property type="entry name" value="N-ACETYLMURAMATE_N-ACETYLGLUCOSAMINE KINASE"/>
    <property type="match status" value="1"/>
</dbReference>
<evidence type="ECO:0000256" key="1">
    <source>
        <dbReference type="ARBA" id="ARBA00022741"/>
    </source>
</evidence>
<dbReference type="InterPro" id="IPR011009">
    <property type="entry name" value="Kinase-like_dom_sf"/>
</dbReference>
<dbReference type="Proteomes" id="UP000234845">
    <property type="component" value="Unassembled WGS sequence"/>
</dbReference>
<evidence type="ECO:0000313" key="4">
    <source>
        <dbReference type="EMBL" id="PLW81060.1"/>
    </source>
</evidence>
<dbReference type="AlphaFoldDB" id="A0A2N5XY43"/>
<keyword evidence="1" id="KW-0547">Nucleotide-binding</keyword>
<dbReference type="SUPFAM" id="SSF56112">
    <property type="entry name" value="Protein kinase-like (PK-like)"/>
    <property type="match status" value="1"/>
</dbReference>
<evidence type="ECO:0000313" key="5">
    <source>
        <dbReference type="Proteomes" id="UP000234845"/>
    </source>
</evidence>
<dbReference type="GO" id="GO:0016740">
    <property type="term" value="F:transferase activity"/>
    <property type="evidence" value="ECO:0007669"/>
    <property type="project" value="UniProtKB-KW"/>
</dbReference>
<protein>
    <submittedName>
        <fullName evidence="4">Aminoglycoside phosphotransferase</fullName>
    </submittedName>
</protein>
<dbReference type="Gene3D" id="3.30.200.20">
    <property type="entry name" value="Phosphorylase Kinase, domain 1"/>
    <property type="match status" value="1"/>
</dbReference>
<keyword evidence="2" id="KW-0067">ATP-binding</keyword>
<reference evidence="5" key="1">
    <citation type="submission" date="2017-11" db="EMBL/GenBank/DDBJ databases">
        <title>The draft genome sequence of Chromatocurvus sp. F02.</title>
        <authorList>
            <person name="Du Z.-J."/>
            <person name="Chang Y.-Q."/>
        </authorList>
    </citation>
    <scope>NUCLEOTIDE SEQUENCE [LARGE SCALE GENOMIC DNA]</scope>
    <source>
        <strain evidence="5">F02</strain>
    </source>
</reference>
<keyword evidence="5" id="KW-1185">Reference proteome</keyword>
<accession>A0A2N5XY43</accession>
<dbReference type="InterPro" id="IPR002575">
    <property type="entry name" value="Aminoglycoside_PTrfase"/>
</dbReference>
<dbReference type="Gene3D" id="3.90.1200.10">
    <property type="match status" value="1"/>
</dbReference>
<keyword evidence="4" id="KW-0808">Transferase</keyword>
<name>A0A2N5XY43_9GAMM</name>
<feature type="domain" description="Aminoglycoside phosphotransferase" evidence="3">
    <location>
        <begin position="46"/>
        <end position="269"/>
    </location>
</feature>
<evidence type="ECO:0000259" key="3">
    <source>
        <dbReference type="Pfam" id="PF01636"/>
    </source>
</evidence>
<proteinExistence type="predicted"/>